<keyword evidence="2" id="KW-1185">Reference proteome</keyword>
<comment type="caution">
    <text evidence="1">The sequence shown here is derived from an EMBL/GenBank/DDBJ whole genome shotgun (WGS) entry which is preliminary data.</text>
</comment>
<dbReference type="Proteomes" id="UP000821845">
    <property type="component" value="Chromosome 7"/>
</dbReference>
<proteinExistence type="predicted"/>
<protein>
    <submittedName>
        <fullName evidence="1">Uncharacterized protein</fullName>
    </submittedName>
</protein>
<evidence type="ECO:0000313" key="1">
    <source>
        <dbReference type="EMBL" id="KAH6926317.1"/>
    </source>
</evidence>
<reference evidence="1" key="1">
    <citation type="submission" date="2020-05" db="EMBL/GenBank/DDBJ databases">
        <title>Large-scale comparative analyses of tick genomes elucidate their genetic diversity and vector capacities.</title>
        <authorList>
            <person name="Jia N."/>
            <person name="Wang J."/>
            <person name="Shi W."/>
            <person name="Du L."/>
            <person name="Sun Y."/>
            <person name="Zhan W."/>
            <person name="Jiang J."/>
            <person name="Wang Q."/>
            <person name="Zhang B."/>
            <person name="Ji P."/>
            <person name="Sakyi L.B."/>
            <person name="Cui X."/>
            <person name="Yuan T."/>
            <person name="Jiang B."/>
            <person name="Yang W."/>
            <person name="Lam T.T.-Y."/>
            <person name="Chang Q."/>
            <person name="Ding S."/>
            <person name="Wang X."/>
            <person name="Zhu J."/>
            <person name="Ruan X."/>
            <person name="Zhao L."/>
            <person name="Wei J."/>
            <person name="Que T."/>
            <person name="Du C."/>
            <person name="Cheng J."/>
            <person name="Dai P."/>
            <person name="Han X."/>
            <person name="Huang E."/>
            <person name="Gao Y."/>
            <person name="Liu J."/>
            <person name="Shao H."/>
            <person name="Ye R."/>
            <person name="Li L."/>
            <person name="Wei W."/>
            <person name="Wang X."/>
            <person name="Wang C."/>
            <person name="Yang T."/>
            <person name="Huo Q."/>
            <person name="Li W."/>
            <person name="Guo W."/>
            <person name="Chen H."/>
            <person name="Zhou L."/>
            <person name="Ni X."/>
            <person name="Tian J."/>
            <person name="Zhou Y."/>
            <person name="Sheng Y."/>
            <person name="Liu T."/>
            <person name="Pan Y."/>
            <person name="Xia L."/>
            <person name="Li J."/>
            <person name="Zhao F."/>
            <person name="Cao W."/>
        </authorList>
    </citation>
    <scope>NUCLEOTIDE SEQUENCE</scope>
    <source>
        <strain evidence="1">Hyas-2018</strain>
    </source>
</reference>
<accession>A0ACB7RZJ6</accession>
<organism evidence="1 2">
    <name type="scientific">Hyalomma asiaticum</name>
    <name type="common">Tick</name>
    <dbReference type="NCBI Taxonomy" id="266040"/>
    <lineage>
        <taxon>Eukaryota</taxon>
        <taxon>Metazoa</taxon>
        <taxon>Ecdysozoa</taxon>
        <taxon>Arthropoda</taxon>
        <taxon>Chelicerata</taxon>
        <taxon>Arachnida</taxon>
        <taxon>Acari</taxon>
        <taxon>Parasitiformes</taxon>
        <taxon>Ixodida</taxon>
        <taxon>Ixodoidea</taxon>
        <taxon>Ixodidae</taxon>
        <taxon>Hyalomminae</taxon>
        <taxon>Hyalomma</taxon>
    </lineage>
</organism>
<name>A0ACB7RZJ6_HYAAI</name>
<dbReference type="EMBL" id="CM023487">
    <property type="protein sequence ID" value="KAH6926317.1"/>
    <property type="molecule type" value="Genomic_DNA"/>
</dbReference>
<evidence type="ECO:0000313" key="2">
    <source>
        <dbReference type="Proteomes" id="UP000821845"/>
    </source>
</evidence>
<gene>
    <name evidence="1" type="ORF">HPB50_016777</name>
</gene>
<sequence>MIWGHGIRTLEPYGLPLGMTTLAEELRRRDYSTHAFGNVMHVVDWFPTLLSATGVKHSSDDIDGVDHWSVIRDGTGDAPRKEFVYNLDLKGNKLFGAIRWHLGYCNSSLTPTRRGFDTFRGYYLGSQDYFSHTASVGKNGPEAAGYDYWKNESVDYSAQGHYSTYLIADHVIETIEDKSKKNGSLFLYVAFQAAHAPSQVPRGYQANCSSHANKKRVKLCGALNGGHVRYGGNNWPLRGNKNTLYEGGTRVPAFVSGSLLKRTNTTSSRRV</sequence>